<keyword evidence="1" id="KW-0687">Ribonucleoprotein</keyword>
<accession>A0A0L7LRP7</accession>
<dbReference type="PANTHER" id="PTHR15889">
    <property type="entry name" value="MITOCHONDRIAL RIBOSOMAL PROTEIN L37"/>
    <property type="match status" value="1"/>
</dbReference>
<gene>
    <name evidence="1" type="ORF">OBRU01_02918</name>
</gene>
<dbReference type="InterPro" id="IPR052482">
    <property type="entry name" value="mtLSU_mL37"/>
</dbReference>
<dbReference type="GO" id="GO:0005739">
    <property type="term" value="C:mitochondrion"/>
    <property type="evidence" value="ECO:0007669"/>
    <property type="project" value="TreeGrafter"/>
</dbReference>
<sequence>MRLTPVLKRQHIGFMFKKHWAVQGKRVPIDSHIEDYLKAKGIKVEDALEYVNGKPQEHEKLDIVGPFEQPLARDETHPEYKQRPCYTLRNTNVLLEGISQAQVLTKTVIAEGRLPPKIEELAKLPAPTTIHENIKKAILSANVFDCEQKKLPKIKDEARPAYNFPRILGITDRRRNQILTNKLLQLVEKSNDTEVTQSKYVVNDVESQTVFDKEQDLIKFHEISNILVTSNKPVQHDTEKDIPFVEIPDLYPVKYTITMPPEHFYEESSKYPFRPTVSLRHPHTAWLHYNSTEVSNLFETPVTPQQVLGRSLTHAFTVASAYAKQLHGEDVKDLLEPIYLNCIQTDGQSFHFGVLELNTLNVDGSEGPKNVWYCKNNMKLYDSSRYFSGRPVLENYNNKVYGYINAFYNS</sequence>
<evidence type="ECO:0000313" key="1">
    <source>
        <dbReference type="EMBL" id="KOB78122.1"/>
    </source>
</evidence>
<protein>
    <submittedName>
        <fullName evidence="1">Putative mitochondrial ribosomal protein, L37</fullName>
    </submittedName>
</protein>
<dbReference type="Proteomes" id="UP000037510">
    <property type="component" value="Unassembled WGS sequence"/>
</dbReference>
<reference evidence="1 2" key="1">
    <citation type="journal article" date="2015" name="Genome Biol. Evol.">
        <title>The genome of winter moth (Operophtera brumata) provides a genomic perspective on sexual dimorphism and phenology.</title>
        <authorList>
            <person name="Derks M.F."/>
            <person name="Smit S."/>
            <person name="Salis L."/>
            <person name="Schijlen E."/>
            <person name="Bossers A."/>
            <person name="Mateman C."/>
            <person name="Pijl A.S."/>
            <person name="de Ridder D."/>
            <person name="Groenen M.A."/>
            <person name="Visser M.E."/>
            <person name="Megens H.J."/>
        </authorList>
    </citation>
    <scope>NUCLEOTIDE SEQUENCE [LARGE SCALE GENOMIC DNA]</scope>
    <source>
        <strain evidence="1">WM2013NL</strain>
        <tissue evidence="1">Head and thorax</tissue>
    </source>
</reference>
<dbReference type="EMBL" id="JTDY01000236">
    <property type="protein sequence ID" value="KOB78122.1"/>
    <property type="molecule type" value="Genomic_DNA"/>
</dbReference>
<dbReference type="GO" id="GO:0005840">
    <property type="term" value="C:ribosome"/>
    <property type="evidence" value="ECO:0007669"/>
    <property type="project" value="UniProtKB-KW"/>
</dbReference>
<keyword evidence="1" id="KW-0689">Ribosomal protein</keyword>
<keyword evidence="2" id="KW-1185">Reference proteome</keyword>
<proteinExistence type="predicted"/>
<comment type="caution">
    <text evidence="1">The sequence shown here is derived from an EMBL/GenBank/DDBJ whole genome shotgun (WGS) entry which is preliminary data.</text>
</comment>
<organism evidence="1 2">
    <name type="scientific">Operophtera brumata</name>
    <name type="common">Winter moth</name>
    <name type="synonym">Phalaena brumata</name>
    <dbReference type="NCBI Taxonomy" id="104452"/>
    <lineage>
        <taxon>Eukaryota</taxon>
        <taxon>Metazoa</taxon>
        <taxon>Ecdysozoa</taxon>
        <taxon>Arthropoda</taxon>
        <taxon>Hexapoda</taxon>
        <taxon>Insecta</taxon>
        <taxon>Pterygota</taxon>
        <taxon>Neoptera</taxon>
        <taxon>Endopterygota</taxon>
        <taxon>Lepidoptera</taxon>
        <taxon>Glossata</taxon>
        <taxon>Ditrysia</taxon>
        <taxon>Geometroidea</taxon>
        <taxon>Geometridae</taxon>
        <taxon>Larentiinae</taxon>
        <taxon>Operophtera</taxon>
    </lineage>
</organism>
<dbReference type="PANTHER" id="PTHR15889:SF2">
    <property type="entry name" value="LARGE RIBOSOMAL SUBUNIT PROTEIN ML37"/>
    <property type="match status" value="1"/>
</dbReference>
<name>A0A0L7LRP7_OPEBR</name>
<dbReference type="AlphaFoldDB" id="A0A0L7LRP7"/>
<dbReference type="STRING" id="104452.A0A0L7LRP7"/>
<evidence type="ECO:0000313" key="2">
    <source>
        <dbReference type="Proteomes" id="UP000037510"/>
    </source>
</evidence>